<gene>
    <name evidence="1" type="ORF">Bhyg_09974</name>
</gene>
<organism evidence="1 2">
    <name type="scientific">Pseudolycoriella hygida</name>
    <dbReference type="NCBI Taxonomy" id="35572"/>
    <lineage>
        <taxon>Eukaryota</taxon>
        <taxon>Metazoa</taxon>
        <taxon>Ecdysozoa</taxon>
        <taxon>Arthropoda</taxon>
        <taxon>Hexapoda</taxon>
        <taxon>Insecta</taxon>
        <taxon>Pterygota</taxon>
        <taxon>Neoptera</taxon>
        <taxon>Endopterygota</taxon>
        <taxon>Diptera</taxon>
        <taxon>Nematocera</taxon>
        <taxon>Sciaroidea</taxon>
        <taxon>Sciaridae</taxon>
        <taxon>Pseudolycoriella</taxon>
    </lineage>
</organism>
<proteinExistence type="predicted"/>
<evidence type="ECO:0000313" key="1">
    <source>
        <dbReference type="EMBL" id="KAJ6637244.1"/>
    </source>
</evidence>
<comment type="caution">
    <text evidence="1">The sequence shown here is derived from an EMBL/GenBank/DDBJ whole genome shotgun (WGS) entry which is preliminary data.</text>
</comment>
<evidence type="ECO:0000313" key="2">
    <source>
        <dbReference type="Proteomes" id="UP001151699"/>
    </source>
</evidence>
<reference evidence="1" key="1">
    <citation type="submission" date="2022-07" db="EMBL/GenBank/DDBJ databases">
        <authorList>
            <person name="Trinca V."/>
            <person name="Uliana J.V.C."/>
            <person name="Torres T.T."/>
            <person name="Ward R.J."/>
            <person name="Monesi N."/>
        </authorList>
    </citation>
    <scope>NUCLEOTIDE SEQUENCE</scope>
    <source>
        <strain evidence="1">HSMRA1968</strain>
        <tissue evidence="1">Whole embryos</tissue>
    </source>
</reference>
<keyword evidence="2" id="KW-1185">Reference proteome</keyword>
<name>A0A9Q0MT54_9DIPT</name>
<dbReference type="AlphaFoldDB" id="A0A9Q0MT54"/>
<sequence>MQVSIKVMFRLLFILIHLLRQTLLAAFNTINIFFQLDFRFDLITICIIITRACCEHHYVAASYSILCINIIRYKLTTNASNVSFACVLVVKITVFFGKQQRKIRNEIGCVHDKVKFFVLLQYNTNRLSQKY</sequence>
<dbReference type="EMBL" id="WJQU01000003">
    <property type="protein sequence ID" value="KAJ6637244.1"/>
    <property type="molecule type" value="Genomic_DNA"/>
</dbReference>
<dbReference type="Proteomes" id="UP001151699">
    <property type="component" value="Chromosome X"/>
</dbReference>
<protein>
    <submittedName>
        <fullName evidence="1">Uncharacterized protein</fullName>
    </submittedName>
</protein>
<accession>A0A9Q0MT54</accession>